<feature type="binding site" description="axial binding residue" evidence="6">
    <location>
        <position position="456"/>
    </location>
    <ligand>
        <name>heme</name>
        <dbReference type="ChEBI" id="CHEBI:30413"/>
    </ligand>
    <ligandPart>
        <name>Fe</name>
        <dbReference type="ChEBI" id="CHEBI:18248"/>
    </ligandPart>
</feature>
<name>A0A176W4G9_MARPO</name>
<sequence length="512" mass="58377">MADTNASTVFSYMDDPWSWSLGTTSLIVAVVAVVSIGVLNAGMKRRKYNMPPGPRSYPVIKNMLEMRGGEMQEKWWSLSQTKNWPVMSFYFTSKPIIIVSSPEATKEMLVTKGNLFNSRDKDTYLNLGLRMSPDGKSERGALFTPHGPAWKITRKIMVAGQNEFKKIMGDDYVVKVLLPKLYEEIDSEVAINARIRVAKMMVIRILMVFVFGPGAEQYADTIVPLNDDLFHVIDTNNAIEFFLPFIARPASWVYYRLYQKGLVARKHKAYEEILSQRGIKYNLKNEWSLSDMVQEAERTGEINRHQALQIYEECFFGGQDTTGGAIEGILKMIVENQRILVKVQQEMDEVLGEGQEFRHHDVERLPYFQALIKEGLRLHRAIPVLTPHCAHEDTTLGGYDIPKDTLVTVNVWGLARDPVSFPDPYEVKPERFLGRDTNFSGNDCKYVVFGVGQRICPGQTLALFMVNMLVGSLCKRYNFALAKDWKHERDAGTFFKEVALHLNLTRRHASTH</sequence>
<gene>
    <name evidence="10" type="ORF">AXG93_3309s1210</name>
    <name evidence="9" type="ORF">Mp_5g09470</name>
</gene>
<dbReference type="InterPro" id="IPR001128">
    <property type="entry name" value="Cyt_P450"/>
</dbReference>
<comment type="similarity">
    <text evidence="1 7">Belongs to the cytochrome P450 family.</text>
</comment>
<dbReference type="GO" id="GO:0004497">
    <property type="term" value="F:monooxygenase activity"/>
    <property type="evidence" value="ECO:0007669"/>
    <property type="project" value="UniProtKB-KW"/>
</dbReference>
<dbReference type="InterPro" id="IPR036396">
    <property type="entry name" value="Cyt_P450_sf"/>
</dbReference>
<protein>
    <recommendedName>
        <fullName evidence="13">Cytochrome P450</fullName>
    </recommendedName>
</protein>
<dbReference type="InterPro" id="IPR017972">
    <property type="entry name" value="Cyt_P450_CS"/>
</dbReference>
<dbReference type="GO" id="GO:0020037">
    <property type="term" value="F:heme binding"/>
    <property type="evidence" value="ECO:0007669"/>
    <property type="project" value="InterPro"/>
</dbReference>
<dbReference type="EMBL" id="LVLJ01001803">
    <property type="protein sequence ID" value="OAE27924.1"/>
    <property type="molecule type" value="Genomic_DNA"/>
</dbReference>
<dbReference type="PRINTS" id="PR00385">
    <property type="entry name" value="P450"/>
</dbReference>
<reference evidence="12" key="3">
    <citation type="journal article" date="2020" name="Curr. Biol.">
        <title>Chromatin organization in early land plants reveals an ancestral association between H3K27me3, transposons, and constitutive heterochromatin.</title>
        <authorList>
            <person name="Montgomery S.A."/>
            <person name="Tanizawa Y."/>
            <person name="Galik B."/>
            <person name="Wang N."/>
            <person name="Ito T."/>
            <person name="Mochizuki T."/>
            <person name="Akimcheva S."/>
            <person name="Bowman J.L."/>
            <person name="Cognat V."/>
            <person name="Marechal-Drouard L."/>
            <person name="Ekker H."/>
            <person name="Hong S.F."/>
            <person name="Kohchi T."/>
            <person name="Lin S.S."/>
            <person name="Liu L.D."/>
            <person name="Nakamura Y."/>
            <person name="Valeeva L.R."/>
            <person name="Shakirov E.V."/>
            <person name="Shippen D.E."/>
            <person name="Wei W.L."/>
            <person name="Yagura M."/>
            <person name="Yamaoka S."/>
            <person name="Yamato K.T."/>
            <person name="Liu C."/>
            <person name="Berger F."/>
        </authorList>
    </citation>
    <scope>NUCLEOTIDE SEQUENCE [LARGE SCALE GENOMIC DNA]</scope>
    <source>
        <strain evidence="12">Tak-1</strain>
    </source>
</reference>
<evidence type="ECO:0000256" key="2">
    <source>
        <dbReference type="ARBA" id="ARBA00022617"/>
    </source>
</evidence>
<accession>A0A176W4G9</accession>
<evidence type="ECO:0000256" key="3">
    <source>
        <dbReference type="ARBA" id="ARBA00022723"/>
    </source>
</evidence>
<evidence type="ECO:0000256" key="5">
    <source>
        <dbReference type="ARBA" id="ARBA00023004"/>
    </source>
</evidence>
<keyword evidence="4 7" id="KW-0560">Oxidoreductase</keyword>
<dbReference type="Gene3D" id="1.10.630.10">
    <property type="entry name" value="Cytochrome P450"/>
    <property type="match status" value="1"/>
</dbReference>
<evidence type="ECO:0000256" key="4">
    <source>
        <dbReference type="ARBA" id="ARBA00023002"/>
    </source>
</evidence>
<keyword evidence="7" id="KW-0503">Monooxygenase</keyword>
<dbReference type="PANTHER" id="PTHR24289:SF1">
    <property type="entry name" value="STEROID 17-ALPHA-HYDROXYLASE_17,20 LYASE"/>
    <property type="match status" value="1"/>
</dbReference>
<keyword evidence="8" id="KW-0472">Membrane</keyword>
<dbReference type="Pfam" id="PF00067">
    <property type="entry name" value="p450"/>
    <property type="match status" value="1"/>
</dbReference>
<evidence type="ECO:0000256" key="1">
    <source>
        <dbReference type="ARBA" id="ARBA00010617"/>
    </source>
</evidence>
<keyword evidence="2 6" id="KW-0349">Heme</keyword>
<evidence type="ECO:0000313" key="12">
    <source>
        <dbReference type="Proteomes" id="UP001162541"/>
    </source>
</evidence>
<evidence type="ECO:0000256" key="8">
    <source>
        <dbReference type="SAM" id="Phobius"/>
    </source>
</evidence>
<reference evidence="10 11" key="1">
    <citation type="submission" date="2016-03" db="EMBL/GenBank/DDBJ databases">
        <title>Mechanisms controlling the formation of the plant cell surface in tip-growing cells are functionally conserved among land plants.</title>
        <authorList>
            <person name="Honkanen S."/>
            <person name="Jones V.A."/>
            <person name="Morieri G."/>
            <person name="Champion C."/>
            <person name="Hetherington A.J."/>
            <person name="Kelly S."/>
            <person name="Saint-Marcoux D."/>
            <person name="Proust H."/>
            <person name="Prescott H."/>
            <person name="Dolan L."/>
        </authorList>
    </citation>
    <scope>NUCLEOTIDE SEQUENCE [LARGE SCALE GENOMIC DNA]</scope>
    <source>
        <strain evidence="11">cv. Tak-1 and cv. Tak-2</strain>
        <tissue evidence="10">Whole gametophyte</tissue>
    </source>
</reference>
<dbReference type="SUPFAM" id="SSF48264">
    <property type="entry name" value="Cytochrome P450"/>
    <property type="match status" value="1"/>
</dbReference>
<keyword evidence="11" id="KW-1185">Reference proteome</keyword>
<keyword evidence="3 6" id="KW-0479">Metal-binding</keyword>
<proteinExistence type="inferred from homology"/>
<dbReference type="AlphaFoldDB" id="A0A176W4G9"/>
<feature type="transmembrane region" description="Helical" evidence="8">
    <location>
        <begin position="17"/>
        <end position="41"/>
    </location>
</feature>
<evidence type="ECO:0000256" key="7">
    <source>
        <dbReference type="RuleBase" id="RU000461"/>
    </source>
</evidence>
<comment type="cofactor">
    <cofactor evidence="6">
        <name>heme</name>
        <dbReference type="ChEBI" id="CHEBI:30413"/>
    </cofactor>
</comment>
<keyword evidence="8" id="KW-1133">Transmembrane helix</keyword>
<dbReference type="InterPro" id="IPR002401">
    <property type="entry name" value="Cyt_P450_E_grp-I"/>
</dbReference>
<dbReference type="Proteomes" id="UP001162541">
    <property type="component" value="Chromosome 5"/>
</dbReference>
<dbReference type="PROSITE" id="PS00086">
    <property type="entry name" value="CYTOCHROME_P450"/>
    <property type="match status" value="1"/>
</dbReference>
<feature type="transmembrane region" description="Helical" evidence="8">
    <location>
        <begin position="201"/>
        <end position="219"/>
    </location>
</feature>
<dbReference type="GO" id="GO:0005506">
    <property type="term" value="F:iron ion binding"/>
    <property type="evidence" value="ECO:0007669"/>
    <property type="project" value="InterPro"/>
</dbReference>
<evidence type="ECO:0000313" key="11">
    <source>
        <dbReference type="Proteomes" id="UP000077202"/>
    </source>
</evidence>
<dbReference type="GO" id="GO:0016705">
    <property type="term" value="F:oxidoreductase activity, acting on paired donors, with incorporation or reduction of molecular oxygen"/>
    <property type="evidence" value="ECO:0007669"/>
    <property type="project" value="InterPro"/>
</dbReference>
<keyword evidence="5 6" id="KW-0408">Iron</keyword>
<evidence type="ECO:0008006" key="13">
    <source>
        <dbReference type="Google" id="ProtNLM"/>
    </source>
</evidence>
<dbReference type="Proteomes" id="UP000077202">
    <property type="component" value="Unassembled WGS sequence"/>
</dbReference>
<evidence type="ECO:0000256" key="6">
    <source>
        <dbReference type="PIRSR" id="PIRSR602401-1"/>
    </source>
</evidence>
<dbReference type="PRINTS" id="PR00463">
    <property type="entry name" value="EP450I"/>
</dbReference>
<reference evidence="9" key="2">
    <citation type="journal article" date="2019" name="Curr. Biol.">
        <title>Chromatin organization in early land plants reveals an ancestral association between H3K27me3, transposons, and constitutive heterochromatin.</title>
        <authorList>
            <person name="Montgomery S.A."/>
            <person name="Tanizawa Y."/>
            <person name="Galik B."/>
            <person name="Wang N."/>
            <person name="Ito T."/>
            <person name="Mochizuki T."/>
            <person name="Akimcheva S."/>
            <person name="Bowman J."/>
            <person name="Cognat V."/>
            <person name="Drouard L."/>
            <person name="Ekker H."/>
            <person name="Houng S."/>
            <person name="Kohchi T."/>
            <person name="Lin S."/>
            <person name="Liu L.D."/>
            <person name="Nakamura Y."/>
            <person name="Valeeva L.R."/>
            <person name="Shakirov E.V."/>
            <person name="Shippen D.E."/>
            <person name="Wei W."/>
            <person name="Yagura M."/>
            <person name="Yamaoka S."/>
            <person name="Yamato K.T."/>
            <person name="Liu C."/>
            <person name="Berger F."/>
        </authorList>
    </citation>
    <scope>NUCLEOTIDE SEQUENCE [LARGE SCALE GENOMIC DNA]</scope>
    <source>
        <strain evidence="9">Tak-1</strain>
    </source>
</reference>
<dbReference type="PANTHER" id="PTHR24289">
    <property type="entry name" value="STEROID 17-ALPHA-HYDROXYLASE/17,20 LYASE"/>
    <property type="match status" value="1"/>
</dbReference>
<keyword evidence="8" id="KW-0812">Transmembrane</keyword>
<evidence type="ECO:0000313" key="10">
    <source>
        <dbReference type="EMBL" id="OAE27924.1"/>
    </source>
</evidence>
<organism evidence="10 11">
    <name type="scientific">Marchantia polymorpha subsp. ruderalis</name>
    <dbReference type="NCBI Taxonomy" id="1480154"/>
    <lineage>
        <taxon>Eukaryota</taxon>
        <taxon>Viridiplantae</taxon>
        <taxon>Streptophyta</taxon>
        <taxon>Embryophyta</taxon>
        <taxon>Marchantiophyta</taxon>
        <taxon>Marchantiopsida</taxon>
        <taxon>Marchantiidae</taxon>
        <taxon>Marchantiales</taxon>
        <taxon>Marchantiaceae</taxon>
        <taxon>Marchantia</taxon>
    </lineage>
</organism>
<dbReference type="EMBL" id="AP019870">
    <property type="protein sequence ID" value="BBN11149.1"/>
    <property type="molecule type" value="Genomic_DNA"/>
</dbReference>
<evidence type="ECO:0000313" key="9">
    <source>
        <dbReference type="EMBL" id="BBN11149.1"/>
    </source>
</evidence>